<dbReference type="EMBL" id="LAZR01038231">
    <property type="protein sequence ID" value="KKL20095.1"/>
    <property type="molecule type" value="Genomic_DNA"/>
</dbReference>
<feature type="domain" description="Prokaryotic glutathione synthetase N-terminal" evidence="1">
    <location>
        <begin position="5"/>
        <end position="39"/>
    </location>
</feature>
<name>A0A0F9BED6_9ZZZZ</name>
<reference evidence="2" key="1">
    <citation type="journal article" date="2015" name="Nature">
        <title>Complex archaea that bridge the gap between prokaryotes and eukaryotes.</title>
        <authorList>
            <person name="Spang A."/>
            <person name="Saw J.H."/>
            <person name="Jorgensen S.L."/>
            <person name="Zaremba-Niedzwiedzka K."/>
            <person name="Martijn J."/>
            <person name="Lind A.E."/>
            <person name="van Eijk R."/>
            <person name="Schleper C."/>
            <person name="Guy L."/>
            <person name="Ettema T.J."/>
        </authorList>
    </citation>
    <scope>NUCLEOTIDE SEQUENCE</scope>
</reference>
<feature type="non-terminal residue" evidence="2">
    <location>
        <position position="39"/>
    </location>
</feature>
<dbReference type="InterPro" id="IPR016185">
    <property type="entry name" value="PreATP-grasp_dom_sf"/>
</dbReference>
<accession>A0A0F9BED6</accession>
<evidence type="ECO:0000259" key="1">
    <source>
        <dbReference type="Pfam" id="PF02951"/>
    </source>
</evidence>
<dbReference type="InterPro" id="IPR004215">
    <property type="entry name" value="GSHS_N"/>
</dbReference>
<dbReference type="AlphaFoldDB" id="A0A0F9BED6"/>
<dbReference type="Gene3D" id="3.40.50.20">
    <property type="match status" value="1"/>
</dbReference>
<dbReference type="SUPFAM" id="SSF52440">
    <property type="entry name" value="PreATP-grasp domain"/>
    <property type="match status" value="1"/>
</dbReference>
<dbReference type="GO" id="GO:0004363">
    <property type="term" value="F:glutathione synthase activity"/>
    <property type="evidence" value="ECO:0007669"/>
    <property type="project" value="InterPro"/>
</dbReference>
<organism evidence="2">
    <name type="scientific">marine sediment metagenome</name>
    <dbReference type="NCBI Taxonomy" id="412755"/>
    <lineage>
        <taxon>unclassified sequences</taxon>
        <taxon>metagenomes</taxon>
        <taxon>ecological metagenomes</taxon>
    </lineage>
</organism>
<protein>
    <recommendedName>
        <fullName evidence="1">Prokaryotic glutathione synthetase N-terminal domain-containing protein</fullName>
    </recommendedName>
</protein>
<dbReference type="Pfam" id="PF02951">
    <property type="entry name" value="GSH-S_N"/>
    <property type="match status" value="1"/>
</dbReference>
<gene>
    <name evidence="2" type="ORF">LCGC14_2458920</name>
</gene>
<evidence type="ECO:0000313" key="2">
    <source>
        <dbReference type="EMBL" id="KKL20095.1"/>
    </source>
</evidence>
<proteinExistence type="predicted"/>
<sequence length="39" mass="4354">MTRTLGVVMDPISNISVKKDTTLALLLAAQSRGWQLMYM</sequence>
<comment type="caution">
    <text evidence="2">The sequence shown here is derived from an EMBL/GenBank/DDBJ whole genome shotgun (WGS) entry which is preliminary data.</text>
</comment>